<organism evidence="1 3">
    <name type="scientific">Didymodactylos carnosus</name>
    <dbReference type="NCBI Taxonomy" id="1234261"/>
    <lineage>
        <taxon>Eukaryota</taxon>
        <taxon>Metazoa</taxon>
        <taxon>Spiralia</taxon>
        <taxon>Gnathifera</taxon>
        <taxon>Rotifera</taxon>
        <taxon>Eurotatoria</taxon>
        <taxon>Bdelloidea</taxon>
        <taxon>Philodinida</taxon>
        <taxon>Philodinidae</taxon>
        <taxon>Didymodactylos</taxon>
    </lineage>
</organism>
<evidence type="ECO:0000313" key="3">
    <source>
        <dbReference type="Proteomes" id="UP000663829"/>
    </source>
</evidence>
<evidence type="ECO:0000313" key="1">
    <source>
        <dbReference type="EMBL" id="CAF1571510.1"/>
    </source>
</evidence>
<dbReference type="Proteomes" id="UP000681722">
    <property type="component" value="Unassembled WGS sequence"/>
</dbReference>
<dbReference type="EMBL" id="CAJNOQ010029929">
    <property type="protein sequence ID" value="CAF1571510.1"/>
    <property type="molecule type" value="Genomic_DNA"/>
</dbReference>
<protein>
    <submittedName>
        <fullName evidence="1">Uncharacterized protein</fullName>
    </submittedName>
</protein>
<evidence type="ECO:0000313" key="2">
    <source>
        <dbReference type="EMBL" id="CAF4434990.1"/>
    </source>
</evidence>
<keyword evidence="3" id="KW-1185">Reference proteome</keyword>
<proteinExistence type="predicted"/>
<dbReference type="Proteomes" id="UP000663829">
    <property type="component" value="Unassembled WGS sequence"/>
</dbReference>
<dbReference type="AlphaFoldDB" id="A0A815YLE3"/>
<comment type="caution">
    <text evidence="1">The sequence shown here is derived from an EMBL/GenBank/DDBJ whole genome shotgun (WGS) entry which is preliminary data.</text>
</comment>
<gene>
    <name evidence="1" type="ORF">GPM918_LOCUS40430</name>
    <name evidence="2" type="ORF">SRO942_LOCUS41371</name>
</gene>
<sequence length="157" mass="18395">MFALSASKCELNAFNECSYTLNTALDSLFSKRFRHPFDVAFLFPCEIRAQVEQICDVLRAKIDVLYDHYYRAELSRPNLDLYLQSNDHHETKLTVIFLSKEHDCKEQCGLEFHAIENLIKTKQDDQIMLLKDHSHRMSTRCRDNTPAEYQPLFENSG</sequence>
<reference evidence="1" key="1">
    <citation type="submission" date="2021-02" db="EMBL/GenBank/DDBJ databases">
        <authorList>
            <person name="Nowell W R."/>
        </authorList>
    </citation>
    <scope>NUCLEOTIDE SEQUENCE</scope>
</reference>
<name>A0A815YLE3_9BILA</name>
<dbReference type="EMBL" id="CAJOBC010095763">
    <property type="protein sequence ID" value="CAF4434990.1"/>
    <property type="molecule type" value="Genomic_DNA"/>
</dbReference>
<accession>A0A815YLE3</accession>